<dbReference type="Pfam" id="PF10356">
    <property type="entry name" value="RRG7"/>
    <property type="match status" value="1"/>
</dbReference>
<proteinExistence type="predicted"/>
<evidence type="ECO:0000313" key="3">
    <source>
        <dbReference type="Proteomes" id="UP001201163"/>
    </source>
</evidence>
<accession>A0AAD4LSQ2</accession>
<dbReference type="InterPro" id="IPR018828">
    <property type="entry name" value="RRG7"/>
</dbReference>
<evidence type="ECO:0000256" key="1">
    <source>
        <dbReference type="SAM" id="MobiDB-lite"/>
    </source>
</evidence>
<comment type="caution">
    <text evidence="2">The sequence shown here is derived from an EMBL/GenBank/DDBJ whole genome shotgun (WGS) entry which is preliminary data.</text>
</comment>
<keyword evidence="3" id="KW-1185">Reference proteome</keyword>
<dbReference type="EMBL" id="JAKELL010000006">
    <property type="protein sequence ID" value="KAH8998123.1"/>
    <property type="molecule type" value="Genomic_DNA"/>
</dbReference>
<feature type="region of interest" description="Disordered" evidence="1">
    <location>
        <begin position="64"/>
        <end position="102"/>
    </location>
</feature>
<dbReference type="Proteomes" id="UP001201163">
    <property type="component" value="Unassembled WGS sequence"/>
</dbReference>
<organism evidence="2 3">
    <name type="scientific">Lactarius akahatsu</name>
    <dbReference type="NCBI Taxonomy" id="416441"/>
    <lineage>
        <taxon>Eukaryota</taxon>
        <taxon>Fungi</taxon>
        <taxon>Dikarya</taxon>
        <taxon>Basidiomycota</taxon>
        <taxon>Agaricomycotina</taxon>
        <taxon>Agaricomycetes</taxon>
        <taxon>Russulales</taxon>
        <taxon>Russulaceae</taxon>
        <taxon>Lactarius</taxon>
    </lineage>
</organism>
<evidence type="ECO:0000313" key="2">
    <source>
        <dbReference type="EMBL" id="KAH8998123.1"/>
    </source>
</evidence>
<gene>
    <name evidence="2" type="ORF">EDB92DRAFT_1838082</name>
</gene>
<name>A0AAD4LSQ2_9AGAM</name>
<reference evidence="2" key="1">
    <citation type="submission" date="2022-01" db="EMBL/GenBank/DDBJ databases">
        <title>Comparative genomics reveals a dynamic genome evolution in the ectomycorrhizal milk-cap (Lactarius) mushrooms.</title>
        <authorList>
            <consortium name="DOE Joint Genome Institute"/>
            <person name="Lebreton A."/>
            <person name="Tang N."/>
            <person name="Kuo A."/>
            <person name="LaButti K."/>
            <person name="Drula E."/>
            <person name="Barry K."/>
            <person name="Clum A."/>
            <person name="Lipzen A."/>
            <person name="Mousain D."/>
            <person name="Ng V."/>
            <person name="Wang R."/>
            <person name="Wang X."/>
            <person name="Dai Y."/>
            <person name="Henrissat B."/>
            <person name="Grigoriev I.V."/>
            <person name="Guerin-Laguette A."/>
            <person name="Yu F."/>
            <person name="Martin F.M."/>
        </authorList>
    </citation>
    <scope>NUCLEOTIDE SEQUENCE</scope>
    <source>
        <strain evidence="2">QP</strain>
    </source>
</reference>
<feature type="non-terminal residue" evidence="2">
    <location>
        <position position="1"/>
    </location>
</feature>
<sequence length="102" mass="10966">KLLSNVHRRTAFEKRALSLLTEHMSISLTRVEGSNDGGIDLTGWWWVPGGEKPTMTCACPVLSAPPPKASPSRNSGHMPSHVLPASQKSVESGAWPTGEDYA</sequence>
<dbReference type="AlphaFoldDB" id="A0AAD4LSQ2"/>
<protein>
    <submittedName>
        <fullName evidence="2">Uncharacterized protein</fullName>
    </submittedName>
</protein>